<dbReference type="PANTHER" id="PTHR34294">
    <property type="entry name" value="TRANSCRIPTIONAL REGULATOR-RELATED"/>
    <property type="match status" value="1"/>
</dbReference>
<dbReference type="Gene3D" id="3.40.50.1360">
    <property type="match status" value="1"/>
</dbReference>
<evidence type="ECO:0000256" key="2">
    <source>
        <dbReference type="ARBA" id="ARBA00023015"/>
    </source>
</evidence>
<dbReference type="Pfam" id="PF21715">
    <property type="entry name" value="CggR_N"/>
    <property type="match status" value="1"/>
</dbReference>
<protein>
    <submittedName>
        <fullName evidence="7">Sugar-binding domain-containing protein</fullName>
    </submittedName>
</protein>
<dbReference type="RefSeq" id="WP_249513559.1">
    <property type="nucleotide sequence ID" value="NZ_CP093365.1"/>
</dbReference>
<keyword evidence="8" id="KW-1185">Reference proteome</keyword>
<dbReference type="EMBL" id="CP093365">
    <property type="protein sequence ID" value="UQS84375.1"/>
    <property type="molecule type" value="Genomic_DNA"/>
</dbReference>
<evidence type="ECO:0000259" key="5">
    <source>
        <dbReference type="Pfam" id="PF04198"/>
    </source>
</evidence>
<dbReference type="Pfam" id="PF04198">
    <property type="entry name" value="Sugar-bind"/>
    <property type="match status" value="1"/>
</dbReference>
<keyword evidence="4" id="KW-0804">Transcription</keyword>
<keyword evidence="2" id="KW-0805">Transcription regulation</keyword>
<accession>A0ABY4PFL2</accession>
<evidence type="ECO:0000259" key="6">
    <source>
        <dbReference type="Pfam" id="PF21715"/>
    </source>
</evidence>
<gene>
    <name evidence="7" type="ORF">MOO47_06420</name>
</gene>
<proteinExistence type="inferred from homology"/>
<dbReference type="Gene3D" id="1.10.10.10">
    <property type="entry name" value="Winged helix-like DNA-binding domain superfamily/Winged helix DNA-binding domain"/>
    <property type="match status" value="1"/>
</dbReference>
<dbReference type="InterPro" id="IPR048715">
    <property type="entry name" value="CggR_N"/>
</dbReference>
<dbReference type="InterPro" id="IPR036388">
    <property type="entry name" value="WH-like_DNA-bd_sf"/>
</dbReference>
<dbReference type="SUPFAM" id="SSF46785">
    <property type="entry name" value="Winged helix' DNA-binding domain"/>
    <property type="match status" value="1"/>
</dbReference>
<comment type="similarity">
    <text evidence="1">Belongs to the SorC transcriptional regulatory family.</text>
</comment>
<evidence type="ECO:0000313" key="7">
    <source>
        <dbReference type="EMBL" id="UQS84375.1"/>
    </source>
</evidence>
<feature type="domain" description="CggR N-terminal DNA binding" evidence="6">
    <location>
        <begin position="19"/>
        <end position="88"/>
    </location>
</feature>
<dbReference type="InterPro" id="IPR036390">
    <property type="entry name" value="WH_DNA-bd_sf"/>
</dbReference>
<evidence type="ECO:0000256" key="1">
    <source>
        <dbReference type="ARBA" id="ARBA00010466"/>
    </source>
</evidence>
<name>A0ABY4PFL2_9LACO</name>
<feature type="domain" description="Sugar-binding" evidence="5">
    <location>
        <begin position="93"/>
        <end position="341"/>
    </location>
</feature>
<evidence type="ECO:0000256" key="4">
    <source>
        <dbReference type="ARBA" id="ARBA00023163"/>
    </source>
</evidence>
<dbReference type="PANTHER" id="PTHR34294:SF5">
    <property type="entry name" value="CENTRAL GLYCOLYTIC GENES REGULATOR"/>
    <property type="match status" value="1"/>
</dbReference>
<organism evidence="7 8">
    <name type="scientific">Bombilactobacillus thymidiniphilus</name>
    <dbReference type="NCBI Taxonomy" id="2923363"/>
    <lineage>
        <taxon>Bacteria</taxon>
        <taxon>Bacillati</taxon>
        <taxon>Bacillota</taxon>
        <taxon>Bacilli</taxon>
        <taxon>Lactobacillales</taxon>
        <taxon>Lactobacillaceae</taxon>
        <taxon>Bombilactobacillus</taxon>
    </lineage>
</organism>
<sequence length="345" mass="37891">MSNKLGWIEAVAPDFLNTLRNRYRILQNLQWLQPIGRRVLATELDVSERVLRRETDLFKKNGLIDSSKSGMMLTYKGTELVRILDMIMGELNDNSVTEQRLATLLNIQTVIVVPGDSAHYQRVMDSMGNQLNRLLDKILPAGFSTIAVMGGTTMSAVAQYLTPDLSNQRNLLFVPARGGLGETVSIQANSVCAEMAHHSDGHYRALYVPEDASAESIQPLLHEPVVKSVLDLIHKSNTVIHSIGRAKTMANRREMSSKTIALLEEKKAVSEAFGTFLDQQGNIVYKIPKIGLQVSDLTNISHVVAIAGGAGKADAICSYMKIAPHQTILITDEAASEAILRDNSL</sequence>
<reference evidence="7 8" key="1">
    <citation type="journal article" date="2022" name="Int. J. Syst. Evol. Microbiol.">
        <title>Apilactobacillus apisilvae sp. nov., Nicolia spurrieriana gen. nov. sp. nov., Bombilactobacillus folatiphilus sp. nov. and Bombilactobacillus thymidiniphilus sp. nov., four new lactic acid bacterial isolates from stingless bees Tetragonula carbonaria and Austroplebeia australis.</title>
        <authorList>
            <person name="Oliphant S.A."/>
            <person name="Watson-Haigh N.S."/>
            <person name="Sumby K.M."/>
            <person name="Gardner J."/>
            <person name="Groom S."/>
            <person name="Jiranek V."/>
        </authorList>
    </citation>
    <scope>NUCLEOTIDE SEQUENCE [LARGE SCALE GENOMIC DNA]</scope>
    <source>
        <strain evidence="7 8">SG4_A1</strain>
    </source>
</reference>
<keyword evidence="3" id="KW-0238">DNA-binding</keyword>
<dbReference type="InterPro" id="IPR037171">
    <property type="entry name" value="NagB/RpiA_transferase-like"/>
</dbReference>
<dbReference type="InterPro" id="IPR007324">
    <property type="entry name" value="Sugar-bd_dom_put"/>
</dbReference>
<dbReference type="InterPro" id="IPR051054">
    <property type="entry name" value="SorC_transcr_regulators"/>
</dbReference>
<dbReference type="SUPFAM" id="SSF100950">
    <property type="entry name" value="NagB/RpiA/CoA transferase-like"/>
    <property type="match status" value="1"/>
</dbReference>
<dbReference type="Proteomes" id="UP000831947">
    <property type="component" value="Chromosome"/>
</dbReference>
<evidence type="ECO:0000256" key="3">
    <source>
        <dbReference type="ARBA" id="ARBA00023125"/>
    </source>
</evidence>
<evidence type="ECO:0000313" key="8">
    <source>
        <dbReference type="Proteomes" id="UP000831947"/>
    </source>
</evidence>